<dbReference type="InterPro" id="IPR050559">
    <property type="entry name" value="P-Pant_transferase_sf"/>
</dbReference>
<protein>
    <recommendedName>
        <fullName evidence="7">4'-phosphopantetheinyl transferase</fullName>
    </recommendedName>
</protein>
<evidence type="ECO:0000313" key="5">
    <source>
        <dbReference type="EMBL" id="ARF13169.1"/>
    </source>
</evidence>
<keyword evidence="2" id="KW-0808">Transferase</keyword>
<dbReference type="PANTHER" id="PTHR12215:SF10">
    <property type="entry name" value="L-AMINOADIPATE-SEMIALDEHYDE DEHYDROGENASE-PHOSPHOPANTETHEINYL TRANSFERASE"/>
    <property type="match status" value="1"/>
</dbReference>
<dbReference type="Gene3D" id="3.90.470.20">
    <property type="entry name" value="4'-phosphopantetheinyl transferase domain"/>
    <property type="match status" value="2"/>
</dbReference>
<dbReference type="InterPro" id="IPR037143">
    <property type="entry name" value="4-PPantetheinyl_Trfase_dom_sf"/>
</dbReference>
<evidence type="ECO:0000313" key="6">
    <source>
        <dbReference type="Proteomes" id="UP000192486"/>
    </source>
</evidence>
<dbReference type="SUPFAM" id="SSF56214">
    <property type="entry name" value="4'-phosphopantetheinyl transferase"/>
    <property type="match status" value="2"/>
</dbReference>
<feature type="domain" description="4'-phosphopantetheinyl transferase" evidence="3">
    <location>
        <begin position="105"/>
        <end position="207"/>
    </location>
</feature>
<dbReference type="EMBL" id="CP015108">
    <property type="protein sequence ID" value="ARF13169.1"/>
    <property type="molecule type" value="Genomic_DNA"/>
</dbReference>
<organism evidence="5 6">
    <name type="scientific">Sporosarcina ureae</name>
    <dbReference type="NCBI Taxonomy" id="1571"/>
    <lineage>
        <taxon>Bacteria</taxon>
        <taxon>Bacillati</taxon>
        <taxon>Bacillota</taxon>
        <taxon>Bacilli</taxon>
        <taxon>Bacillales</taxon>
        <taxon>Caryophanaceae</taxon>
        <taxon>Sporosarcina</taxon>
    </lineage>
</organism>
<dbReference type="Proteomes" id="UP000192486">
    <property type="component" value="Chromosome"/>
</dbReference>
<dbReference type="Pfam" id="PF22624">
    <property type="entry name" value="AASDHPPT_N"/>
    <property type="match status" value="1"/>
</dbReference>
<comment type="similarity">
    <text evidence="1">Belongs to the P-Pant transferase superfamily. Gsp/Sfp/HetI/AcpT family.</text>
</comment>
<evidence type="ECO:0000259" key="4">
    <source>
        <dbReference type="Pfam" id="PF22624"/>
    </source>
</evidence>
<dbReference type="PANTHER" id="PTHR12215">
    <property type="entry name" value="PHOSPHOPANTETHEINE TRANSFERASE"/>
    <property type="match status" value="1"/>
</dbReference>
<evidence type="ECO:0008006" key="7">
    <source>
        <dbReference type="Google" id="ProtNLM"/>
    </source>
</evidence>
<dbReference type="RefSeq" id="WP_029052979.1">
    <property type="nucleotide sequence ID" value="NZ_CP015108.1"/>
</dbReference>
<name>A0ABM6JT83_SPOUR</name>
<feature type="domain" description="4'-phosphopantetheinyl transferase N-terminal" evidence="4">
    <location>
        <begin position="21"/>
        <end position="101"/>
    </location>
</feature>
<proteinExistence type="inferred from homology"/>
<evidence type="ECO:0000256" key="2">
    <source>
        <dbReference type="ARBA" id="ARBA00022679"/>
    </source>
</evidence>
<keyword evidence="6" id="KW-1185">Reference proteome</keyword>
<accession>A0ABM6JT83</accession>
<gene>
    <name evidence="5" type="ORF">SporoS204_02625</name>
</gene>
<dbReference type="InterPro" id="IPR055066">
    <property type="entry name" value="AASDHPPT_N"/>
</dbReference>
<evidence type="ECO:0000259" key="3">
    <source>
        <dbReference type="Pfam" id="PF01648"/>
    </source>
</evidence>
<sequence length="229" mass="26720">MVEVYICQLPKEKSQVKLGELLLKVPKERQKHIRRFYHLDDAYRTIIGDYLLDHVLKQRTGKTLKEITLKRNAYGKPYLPDYPFIQFNISHSGKYVVCAVHNQDVGIDIEEIQTFDLLLAKQLFTVDEYQMIRNSNDRNHACYEIWTMKESYTKAVGKGLVIPLDAIRIRKQVGNLMEVGSSHEKELVTNFICKQYAIHTDYKLTVCARMTGGNMFLEHPIEMNFDQLC</sequence>
<evidence type="ECO:0000256" key="1">
    <source>
        <dbReference type="ARBA" id="ARBA00010990"/>
    </source>
</evidence>
<dbReference type="Pfam" id="PF01648">
    <property type="entry name" value="ACPS"/>
    <property type="match status" value="1"/>
</dbReference>
<dbReference type="InterPro" id="IPR008278">
    <property type="entry name" value="4-PPantetheinyl_Trfase_dom"/>
</dbReference>
<reference evidence="5 6" key="1">
    <citation type="submission" date="2016-04" db="EMBL/GenBank/DDBJ databases">
        <title>Comparative Genomics and Epigenetics of Sporosarcina ureae.</title>
        <authorList>
            <person name="Oliver A.S."/>
            <person name="Cooper K.K."/>
        </authorList>
    </citation>
    <scope>NUCLEOTIDE SEQUENCE [LARGE SCALE GENOMIC DNA]</scope>
    <source>
        <strain evidence="5 6">S204</strain>
    </source>
</reference>